<sequence>MKYIEPYRRTGWPLWRHVQALAQEIGDLGKATGNPARQWTNRDLERVTSGNVQNKEAEAGSDGQANELSESAEKKGNNRADASILRAINLTIDDGANKSQTNEGDVMDGVGPATGTDATPMTVDDQVPNRSPKRRKIAKSSQAISAFTRCPS</sequence>
<accession>A0ACC2XLW4</accession>
<gene>
    <name evidence="1" type="ORF">QFC22_000003</name>
</gene>
<proteinExistence type="predicted"/>
<protein>
    <submittedName>
        <fullName evidence="1">Uncharacterized protein</fullName>
    </submittedName>
</protein>
<name>A0ACC2XLW4_9TREE</name>
<dbReference type="EMBL" id="JASBWU010000001">
    <property type="protein sequence ID" value="KAJ9125050.1"/>
    <property type="molecule type" value="Genomic_DNA"/>
</dbReference>
<organism evidence="1 2">
    <name type="scientific">Naganishia vaughanmartiniae</name>
    <dbReference type="NCBI Taxonomy" id="1424756"/>
    <lineage>
        <taxon>Eukaryota</taxon>
        <taxon>Fungi</taxon>
        <taxon>Dikarya</taxon>
        <taxon>Basidiomycota</taxon>
        <taxon>Agaricomycotina</taxon>
        <taxon>Tremellomycetes</taxon>
        <taxon>Filobasidiales</taxon>
        <taxon>Filobasidiaceae</taxon>
        <taxon>Naganishia</taxon>
    </lineage>
</organism>
<reference evidence="1" key="1">
    <citation type="submission" date="2023-04" db="EMBL/GenBank/DDBJ databases">
        <title>Draft Genome sequencing of Naganishia species isolated from polar environments using Oxford Nanopore Technology.</title>
        <authorList>
            <person name="Leo P."/>
            <person name="Venkateswaran K."/>
        </authorList>
    </citation>
    <scope>NUCLEOTIDE SEQUENCE</scope>
    <source>
        <strain evidence="1">MNA-CCFEE 5425</strain>
    </source>
</reference>
<dbReference type="Proteomes" id="UP001243375">
    <property type="component" value="Unassembled WGS sequence"/>
</dbReference>
<evidence type="ECO:0000313" key="1">
    <source>
        <dbReference type="EMBL" id="KAJ9125050.1"/>
    </source>
</evidence>
<comment type="caution">
    <text evidence="1">The sequence shown here is derived from an EMBL/GenBank/DDBJ whole genome shotgun (WGS) entry which is preliminary data.</text>
</comment>
<evidence type="ECO:0000313" key="2">
    <source>
        <dbReference type="Proteomes" id="UP001243375"/>
    </source>
</evidence>
<keyword evidence="2" id="KW-1185">Reference proteome</keyword>